<gene>
    <name evidence="3" type="ORF">JJE72_14085</name>
</gene>
<dbReference type="InterPro" id="IPR010359">
    <property type="entry name" value="IrrE_HExxH"/>
</dbReference>
<accession>A0ABS1K4P4</accession>
<name>A0ABS1K4P4_9MICC</name>
<feature type="region of interest" description="Disordered" evidence="1">
    <location>
        <begin position="99"/>
        <end position="127"/>
    </location>
</feature>
<reference evidence="3 4" key="1">
    <citation type="submission" date="2021-01" db="EMBL/GenBank/DDBJ databases">
        <title>Genome public.</title>
        <authorList>
            <person name="Liu C."/>
            <person name="Sun Q."/>
        </authorList>
    </citation>
    <scope>NUCLEOTIDE SEQUENCE [LARGE SCALE GENOMIC DNA]</scope>
    <source>
        <strain evidence="3 4">JC656</strain>
    </source>
</reference>
<comment type="caution">
    <text evidence="3">The sequence shown here is derived from an EMBL/GenBank/DDBJ whole genome shotgun (WGS) entry which is preliminary data.</text>
</comment>
<keyword evidence="4" id="KW-1185">Reference proteome</keyword>
<dbReference type="EMBL" id="JAERRC010000032">
    <property type="protein sequence ID" value="MBL0706621.1"/>
    <property type="molecule type" value="Genomic_DNA"/>
</dbReference>
<proteinExistence type="predicted"/>
<dbReference type="Proteomes" id="UP000639051">
    <property type="component" value="Unassembled WGS sequence"/>
</dbReference>
<sequence>MHSTWGMLHALAPHISPFFALLSDGLSGLTDGRSRILLDKRLDPVERRCALMHELVHIEHGHTGCQGPRTERRVRHEAGRRLISPTHLLEAYRWTEHPEELGVTPRQSSSTCSRHSQTASAGGLARR</sequence>
<organism evidence="3 4">
    <name type="scientific">Sinomonas cellulolyticus</name>
    <dbReference type="NCBI Taxonomy" id="2801916"/>
    <lineage>
        <taxon>Bacteria</taxon>
        <taxon>Bacillati</taxon>
        <taxon>Actinomycetota</taxon>
        <taxon>Actinomycetes</taxon>
        <taxon>Micrococcales</taxon>
        <taxon>Micrococcaceae</taxon>
        <taxon>Sinomonas</taxon>
    </lineage>
</organism>
<feature type="compositionally biased region" description="Polar residues" evidence="1">
    <location>
        <begin position="105"/>
        <end position="120"/>
    </location>
</feature>
<dbReference type="Pfam" id="PF06114">
    <property type="entry name" value="Peptidase_M78"/>
    <property type="match status" value="1"/>
</dbReference>
<feature type="domain" description="IrrE N-terminal-like" evidence="2">
    <location>
        <begin position="30"/>
        <end position="64"/>
    </location>
</feature>
<evidence type="ECO:0000259" key="2">
    <source>
        <dbReference type="Pfam" id="PF06114"/>
    </source>
</evidence>
<evidence type="ECO:0000313" key="3">
    <source>
        <dbReference type="EMBL" id="MBL0706621.1"/>
    </source>
</evidence>
<protein>
    <submittedName>
        <fullName evidence="3">ImmA/IrrE family metallo-endopeptidase</fullName>
    </submittedName>
</protein>
<evidence type="ECO:0000313" key="4">
    <source>
        <dbReference type="Proteomes" id="UP000639051"/>
    </source>
</evidence>
<evidence type="ECO:0000256" key="1">
    <source>
        <dbReference type="SAM" id="MobiDB-lite"/>
    </source>
</evidence>